<evidence type="ECO:0000313" key="3">
    <source>
        <dbReference type="EMBL" id="MBB5132044.1"/>
    </source>
</evidence>
<feature type="domain" description="Peptidase C51" evidence="2">
    <location>
        <begin position="85"/>
        <end position="213"/>
    </location>
</feature>
<dbReference type="Proteomes" id="UP000578449">
    <property type="component" value="Unassembled WGS sequence"/>
</dbReference>
<evidence type="ECO:0000313" key="4">
    <source>
        <dbReference type="Proteomes" id="UP000578449"/>
    </source>
</evidence>
<accession>A0A840NTK1</accession>
<comment type="caution">
    <text evidence="3">The sequence shown here is derived from an EMBL/GenBank/DDBJ whole genome shotgun (WGS) entry which is preliminary data.</text>
</comment>
<feature type="chain" id="PRO_5032873884" description="Peptidase C51 domain-containing protein" evidence="1">
    <location>
        <begin position="37"/>
        <end position="216"/>
    </location>
</feature>
<feature type="signal peptide" evidence="1">
    <location>
        <begin position="1"/>
        <end position="36"/>
    </location>
</feature>
<gene>
    <name evidence="3" type="ORF">HNP84_001757</name>
</gene>
<evidence type="ECO:0000259" key="2">
    <source>
        <dbReference type="PROSITE" id="PS50911"/>
    </source>
</evidence>
<keyword evidence="4" id="KW-1185">Reference proteome</keyword>
<dbReference type="Gene3D" id="3.90.1720.10">
    <property type="entry name" value="endopeptidase domain like (from Nostoc punctiforme)"/>
    <property type="match status" value="1"/>
</dbReference>
<organism evidence="3 4">
    <name type="scientific">Thermocatellispora tengchongensis</name>
    <dbReference type="NCBI Taxonomy" id="1073253"/>
    <lineage>
        <taxon>Bacteria</taxon>
        <taxon>Bacillati</taxon>
        <taxon>Actinomycetota</taxon>
        <taxon>Actinomycetes</taxon>
        <taxon>Streptosporangiales</taxon>
        <taxon>Streptosporangiaceae</taxon>
        <taxon>Thermocatellispora</taxon>
    </lineage>
</organism>
<dbReference type="Pfam" id="PF05257">
    <property type="entry name" value="CHAP"/>
    <property type="match status" value="1"/>
</dbReference>
<dbReference type="EMBL" id="JACHGN010000003">
    <property type="protein sequence ID" value="MBB5132044.1"/>
    <property type="molecule type" value="Genomic_DNA"/>
</dbReference>
<name>A0A840NTK1_9ACTN</name>
<dbReference type="PROSITE" id="PS50911">
    <property type="entry name" value="CHAP"/>
    <property type="match status" value="1"/>
</dbReference>
<reference evidence="3 4" key="1">
    <citation type="submission" date="2020-08" db="EMBL/GenBank/DDBJ databases">
        <title>Genomic Encyclopedia of Type Strains, Phase IV (KMG-IV): sequencing the most valuable type-strain genomes for metagenomic binning, comparative biology and taxonomic classification.</title>
        <authorList>
            <person name="Goeker M."/>
        </authorList>
    </citation>
    <scope>NUCLEOTIDE SEQUENCE [LARGE SCALE GENOMIC DNA]</scope>
    <source>
        <strain evidence="3 4">DSM 45615</strain>
    </source>
</reference>
<keyword evidence="1" id="KW-0732">Signal</keyword>
<dbReference type="RefSeq" id="WP_185048834.1">
    <property type="nucleotide sequence ID" value="NZ_BAABIX010000027.1"/>
</dbReference>
<dbReference type="InterPro" id="IPR007921">
    <property type="entry name" value="CHAP_dom"/>
</dbReference>
<dbReference type="AlphaFoldDB" id="A0A840NTK1"/>
<dbReference type="InterPro" id="IPR038765">
    <property type="entry name" value="Papain-like_cys_pep_sf"/>
</dbReference>
<protein>
    <recommendedName>
        <fullName evidence="2">Peptidase C51 domain-containing protein</fullName>
    </recommendedName>
</protein>
<dbReference type="SUPFAM" id="SSF54001">
    <property type="entry name" value="Cysteine proteinases"/>
    <property type="match status" value="1"/>
</dbReference>
<proteinExistence type="predicted"/>
<sequence>MSLHRIARKLRTPALAPALVTAVCAGAIAGAAPAYAVDTPIDKQAAPQGIKAGVKAQDVLDLALKQVGISENSLGGGTKFHQWYMSSQRARETVARDGGSIAGYANAPWCAMFVSWVGETLGVRPTVGWDAYTVTYAKWFAANQRWGSDPRPGAVVFFAWEGAKNLDAIDHVGFVVRDNGDGTIKTVEGNTGNGRVEVRTRPKSQVVGYGYPQYAG</sequence>
<evidence type="ECO:0000256" key="1">
    <source>
        <dbReference type="SAM" id="SignalP"/>
    </source>
</evidence>